<organism evidence="5 6">
    <name type="scientific">Bacillus wiedmannii</name>
    <dbReference type="NCBI Taxonomy" id="1890302"/>
    <lineage>
        <taxon>Bacteria</taxon>
        <taxon>Bacillati</taxon>
        <taxon>Bacillota</taxon>
        <taxon>Bacilli</taxon>
        <taxon>Bacillales</taxon>
        <taxon>Bacillaceae</taxon>
        <taxon>Bacillus</taxon>
        <taxon>Bacillus cereus group</taxon>
    </lineage>
</organism>
<feature type="transmembrane region" description="Helical" evidence="3">
    <location>
        <begin position="435"/>
        <end position="459"/>
    </location>
</feature>
<dbReference type="GO" id="GO:0016787">
    <property type="term" value="F:hydrolase activity"/>
    <property type="evidence" value="ECO:0007669"/>
    <property type="project" value="UniProtKB-KW"/>
</dbReference>
<evidence type="ECO:0000256" key="2">
    <source>
        <dbReference type="ARBA" id="ARBA00023136"/>
    </source>
</evidence>
<keyword evidence="3" id="KW-1133">Transmembrane helix</keyword>
<gene>
    <name evidence="5" type="ORF">COO17_07835</name>
</gene>
<name>A0A2A7BUY8_9BACI</name>
<proteinExistence type="predicted"/>
<accession>A0A2A7BUY8</accession>
<dbReference type="PANTHER" id="PTHR46825:SF11">
    <property type="entry name" value="PENICILLIN-BINDING PROTEIN 4"/>
    <property type="match status" value="1"/>
</dbReference>
<evidence type="ECO:0000256" key="1">
    <source>
        <dbReference type="ARBA" id="ARBA00004370"/>
    </source>
</evidence>
<dbReference type="Gene3D" id="3.40.710.10">
    <property type="entry name" value="DD-peptidase/beta-lactamase superfamily"/>
    <property type="match status" value="1"/>
</dbReference>
<dbReference type="Pfam" id="PF00144">
    <property type="entry name" value="Beta-lactamase"/>
    <property type="match status" value="1"/>
</dbReference>
<dbReference type="InterPro" id="IPR050491">
    <property type="entry name" value="AmpC-like"/>
</dbReference>
<evidence type="ECO:0000313" key="5">
    <source>
        <dbReference type="EMBL" id="PDY42230.1"/>
    </source>
</evidence>
<keyword evidence="2 3" id="KW-0472">Membrane</keyword>
<dbReference type="SUPFAM" id="SSF56601">
    <property type="entry name" value="beta-lactamase/transpeptidase-like"/>
    <property type="match status" value="1"/>
</dbReference>
<keyword evidence="5" id="KW-0378">Hydrolase</keyword>
<comment type="caution">
    <text evidence="5">The sequence shown here is derived from an EMBL/GenBank/DDBJ whole genome shotgun (WGS) entry which is preliminary data.</text>
</comment>
<feature type="domain" description="Beta-lactamase-related" evidence="4">
    <location>
        <begin position="46"/>
        <end position="361"/>
    </location>
</feature>
<dbReference type="AlphaFoldDB" id="A0A2A7BUY8"/>
<dbReference type="EMBL" id="NVPQ01000015">
    <property type="protein sequence ID" value="PDY42230.1"/>
    <property type="molecule type" value="Genomic_DNA"/>
</dbReference>
<protein>
    <submittedName>
        <fullName evidence="5">Serine hydrolase</fullName>
    </submittedName>
</protein>
<sequence>MKKLRELLVILSVFLSIVVLPLKGYALDNEVEQINLLTNDTKLKIEKFIEENMDKGKVPGLAVTLVKGDKTVYQKGFGYSDIDAKKPVTSKSLFEIGSNSKAVTALGIFNLEKSGQIKLEDEVTKYIPWLKVKYKGKEASITIEQLLHQTSGIPFKTIDKIPVSNEDNALEETVKTLINIELDSEPGRDFQYATINYDVLGLVIEKVTGKSYEGYIEENVLKPLGLHNTYLYKNEIVNEYIAKGYKLEFLKNDVYDAPVYKGNKPAGYIISSAEDMAKWLKIQLGTLNDLKFDKDIVGKSQEANRTVRPLSDGSFYASGWFIYPKGENQISHAGNNPNYSSFIVFNPKDKVGVAVLSNTNSQYVELIGQGINKILEEGTYNKNIIDLNKGADTIASVIICISILIVLSILFFTLKALKAILNKQRHLNTNGKKSLLKLVFSFLFMLGISYCIYLIPYILYRGVSWEFVFVWLPNSVEVALYFVFTSVWLVYIYLVFISFFKKENDKGIFLLSIKR</sequence>
<dbReference type="PANTHER" id="PTHR46825">
    <property type="entry name" value="D-ALANYL-D-ALANINE-CARBOXYPEPTIDASE/ENDOPEPTIDASE AMPH"/>
    <property type="match status" value="1"/>
</dbReference>
<feature type="transmembrane region" description="Helical" evidence="3">
    <location>
        <begin position="479"/>
        <end position="500"/>
    </location>
</feature>
<dbReference type="GO" id="GO:0016020">
    <property type="term" value="C:membrane"/>
    <property type="evidence" value="ECO:0007669"/>
    <property type="project" value="UniProtKB-SubCell"/>
</dbReference>
<evidence type="ECO:0000256" key="3">
    <source>
        <dbReference type="SAM" id="Phobius"/>
    </source>
</evidence>
<dbReference type="InterPro" id="IPR012338">
    <property type="entry name" value="Beta-lactam/transpept-like"/>
</dbReference>
<dbReference type="RefSeq" id="WP_097815240.1">
    <property type="nucleotide sequence ID" value="NZ_NVPQ01000015.1"/>
</dbReference>
<evidence type="ECO:0000259" key="4">
    <source>
        <dbReference type="Pfam" id="PF00144"/>
    </source>
</evidence>
<dbReference type="InterPro" id="IPR001466">
    <property type="entry name" value="Beta-lactam-related"/>
</dbReference>
<comment type="subcellular location">
    <subcellularLocation>
        <location evidence="1">Membrane</location>
    </subcellularLocation>
</comment>
<feature type="transmembrane region" description="Helical" evidence="3">
    <location>
        <begin position="394"/>
        <end position="414"/>
    </location>
</feature>
<reference evidence="5 6" key="1">
    <citation type="submission" date="2017-09" db="EMBL/GenBank/DDBJ databases">
        <title>Large-scale bioinformatics analysis of Bacillus genomes uncovers conserved roles of natural products in bacterial physiology.</title>
        <authorList>
            <consortium name="Agbiome Team Llc"/>
            <person name="Bleich R.M."/>
            <person name="Grubbs K.J."/>
            <person name="Santa Maria K.C."/>
            <person name="Allen S.E."/>
            <person name="Farag S."/>
            <person name="Shank E.A."/>
            <person name="Bowers A."/>
        </authorList>
    </citation>
    <scope>NUCLEOTIDE SEQUENCE [LARGE SCALE GENOMIC DNA]</scope>
    <source>
        <strain evidence="5 6">AFS098222</strain>
    </source>
</reference>
<evidence type="ECO:0000313" key="6">
    <source>
        <dbReference type="Proteomes" id="UP000220111"/>
    </source>
</evidence>
<keyword evidence="3" id="KW-0812">Transmembrane</keyword>
<dbReference type="Proteomes" id="UP000220111">
    <property type="component" value="Unassembled WGS sequence"/>
</dbReference>